<evidence type="ECO:0000313" key="2">
    <source>
        <dbReference type="EMBL" id="KWZ42539.1"/>
    </source>
</evidence>
<reference evidence="2 3" key="1">
    <citation type="submission" date="2015-11" db="EMBL/GenBank/DDBJ databases">
        <authorList>
            <person name="Sahl J."/>
            <person name="Wagner D."/>
            <person name="Keim P."/>
        </authorList>
    </citation>
    <scope>NUCLEOTIDE SEQUENCE [LARGE SCALE GENOMIC DNA]</scope>
    <source>
        <strain evidence="2 3">BDU18</strain>
    </source>
</reference>
<dbReference type="InterPro" id="IPR037284">
    <property type="entry name" value="SUF_FeS_clus_asmbl_SufBD_sf"/>
</dbReference>
<dbReference type="Proteomes" id="UP000070255">
    <property type="component" value="Unassembled WGS sequence"/>
</dbReference>
<dbReference type="Pfam" id="PF01458">
    <property type="entry name" value="SUFBD_core"/>
    <property type="match status" value="1"/>
</dbReference>
<dbReference type="InterPro" id="IPR055346">
    <property type="entry name" value="Fe-S_cluster_assembly_SufBD"/>
</dbReference>
<evidence type="ECO:0000313" key="3">
    <source>
        <dbReference type="Proteomes" id="UP000070255"/>
    </source>
</evidence>
<organism evidence="2 3">
    <name type="scientific">Burkholderia savannae</name>
    <dbReference type="NCBI Taxonomy" id="1637837"/>
    <lineage>
        <taxon>Bacteria</taxon>
        <taxon>Pseudomonadati</taxon>
        <taxon>Pseudomonadota</taxon>
        <taxon>Betaproteobacteria</taxon>
        <taxon>Burkholderiales</taxon>
        <taxon>Burkholderiaceae</taxon>
        <taxon>Burkholderia</taxon>
        <taxon>pseudomallei group</taxon>
    </lineage>
</organism>
<gene>
    <name evidence="2" type="ORF">WS72_06405</name>
</gene>
<protein>
    <submittedName>
        <fullName evidence="2">SufBD protein</fullName>
    </submittedName>
</protein>
<dbReference type="PANTHER" id="PTHR43575:SF1">
    <property type="entry name" value="PROTEIN ABCI7, CHLOROPLASTIC"/>
    <property type="match status" value="1"/>
</dbReference>
<dbReference type="InterPro" id="IPR000825">
    <property type="entry name" value="SUF_FeS_clus_asmbl_SufBD_core"/>
</dbReference>
<dbReference type="SUPFAM" id="SSF101960">
    <property type="entry name" value="Stabilizer of iron transporter SufD"/>
    <property type="match status" value="1"/>
</dbReference>
<dbReference type="EMBL" id="LNJQ01000001">
    <property type="protein sequence ID" value="KWZ42539.1"/>
    <property type="molecule type" value="Genomic_DNA"/>
</dbReference>
<keyword evidence="3" id="KW-1185">Reference proteome</keyword>
<sequence length="417" mass="44268">MTTTDTERIAARARLSERGWVPRRAESFRHLPPPAADAWLGDDARRTRSAAPSAPARAGWLLAPVGSGSLGHVDARWLGTADPAERAALFADLPTSGEGDAAPFFWAHRALCESGLRLRIGSGSAQCPPVMLQLRLQPHASVEAPLVVIDVMPGARCVLIESHGHEAAGRNGPITQNLRAHIRLGAGASLYHLRVATPGALDRIAHHVHVQLECGAQYRQSLLAAGSEYHLQRTVLDLRGEHALARASGVLFASAHAKLEQQMRATHAAPRTKSAIDSLALASGNAQIVANAFSSIAAGASGADPRQRLSGIPTSGEPRVVLRPHLEIHHDDVQAAHGATWGALPEDALFYACQRGLDRRDARALIIAGMARSALARGIDAPGMLETLGGDTLVAREVERHLAEQTETTAATEVRHG</sequence>
<proteinExistence type="predicted"/>
<dbReference type="RefSeq" id="WP_060821668.1">
    <property type="nucleotide sequence ID" value="NZ_LNJQ01000001.1"/>
</dbReference>
<dbReference type="PANTHER" id="PTHR43575">
    <property type="entry name" value="PROTEIN ABCI7, CHLOROPLASTIC"/>
    <property type="match status" value="1"/>
</dbReference>
<evidence type="ECO:0000259" key="1">
    <source>
        <dbReference type="Pfam" id="PF01458"/>
    </source>
</evidence>
<feature type="domain" description="SUF system FeS cluster assembly SufBD core" evidence="1">
    <location>
        <begin position="143"/>
        <end position="369"/>
    </location>
</feature>
<comment type="caution">
    <text evidence="2">The sequence shown here is derived from an EMBL/GenBank/DDBJ whole genome shotgun (WGS) entry which is preliminary data.</text>
</comment>
<accession>A0ABR5TF66</accession>
<name>A0ABR5TF66_9BURK</name>